<reference evidence="1" key="1">
    <citation type="submission" date="2020-08" db="EMBL/GenBank/DDBJ databases">
        <authorList>
            <person name="Hu Y."/>
            <person name="Nguyen S.V."/>
            <person name="Li F."/>
            <person name="Fanning S."/>
        </authorList>
    </citation>
    <scope>NUCLEOTIDE SEQUENCE</scope>
    <source>
        <strain evidence="1">SYSU D8009</strain>
    </source>
</reference>
<dbReference type="Proteomes" id="UP000600101">
    <property type="component" value="Unassembled WGS sequence"/>
</dbReference>
<evidence type="ECO:0000313" key="2">
    <source>
        <dbReference type="Proteomes" id="UP000600101"/>
    </source>
</evidence>
<dbReference type="EMBL" id="JACOMF010000003">
    <property type="protein sequence ID" value="MBC4014369.1"/>
    <property type="molecule type" value="Genomic_DNA"/>
</dbReference>
<name>A0A9X0QUZ0_9PROT</name>
<proteinExistence type="predicted"/>
<keyword evidence="2" id="KW-1185">Reference proteome</keyword>
<protein>
    <submittedName>
        <fullName evidence="1">Uncharacterized protein</fullName>
    </submittedName>
</protein>
<gene>
    <name evidence="1" type="ORF">H7965_03450</name>
</gene>
<dbReference type="RefSeq" id="WP_186769146.1">
    <property type="nucleotide sequence ID" value="NZ_JACOMF010000003.1"/>
</dbReference>
<dbReference type="AlphaFoldDB" id="A0A9X0QUZ0"/>
<comment type="caution">
    <text evidence="1">The sequence shown here is derived from an EMBL/GenBank/DDBJ whole genome shotgun (WGS) entry which is preliminary data.</text>
</comment>
<sequence>MPVSEQLSRIAHFETGAEQQVMVPLQRLAIAASVRDEVTAVEAAGPRRAERR</sequence>
<evidence type="ECO:0000313" key="1">
    <source>
        <dbReference type="EMBL" id="MBC4014369.1"/>
    </source>
</evidence>
<organism evidence="1 2">
    <name type="scientific">Siccirubricoccus deserti</name>
    <dbReference type="NCBI Taxonomy" id="2013562"/>
    <lineage>
        <taxon>Bacteria</taxon>
        <taxon>Pseudomonadati</taxon>
        <taxon>Pseudomonadota</taxon>
        <taxon>Alphaproteobacteria</taxon>
        <taxon>Acetobacterales</taxon>
        <taxon>Roseomonadaceae</taxon>
        <taxon>Siccirubricoccus</taxon>
    </lineage>
</organism>
<accession>A0A9X0QUZ0</accession>